<evidence type="ECO:0000313" key="8">
    <source>
        <dbReference type="EMBL" id="KZN57649.1"/>
    </source>
</evidence>
<evidence type="ECO:0000256" key="4">
    <source>
        <dbReference type="PROSITE-ProRule" id="PRU00284"/>
    </source>
</evidence>
<keyword evidence="6" id="KW-1133">Transmembrane helix</keyword>
<comment type="caution">
    <text evidence="8">The sequence shown here is derived from an EMBL/GenBank/DDBJ whole genome shotgun (WGS) entry which is preliminary data.</text>
</comment>
<dbReference type="InterPro" id="IPR004090">
    <property type="entry name" value="Chemotax_Me-accpt_rcpt"/>
</dbReference>
<comment type="subcellular location">
    <subcellularLocation>
        <location evidence="1">Membrane</location>
    </subcellularLocation>
</comment>
<feature type="region of interest" description="Disordered" evidence="5">
    <location>
        <begin position="382"/>
        <end position="425"/>
    </location>
</feature>
<dbReference type="PANTHER" id="PTHR32089">
    <property type="entry name" value="METHYL-ACCEPTING CHEMOTAXIS PROTEIN MCPB"/>
    <property type="match status" value="1"/>
</dbReference>
<dbReference type="Pfam" id="PF00015">
    <property type="entry name" value="MCPsignal"/>
    <property type="match status" value="1"/>
</dbReference>
<proteinExistence type="inferred from homology"/>
<dbReference type="GO" id="GO:0006935">
    <property type="term" value="P:chemotaxis"/>
    <property type="evidence" value="ECO:0007669"/>
    <property type="project" value="InterPro"/>
</dbReference>
<feature type="transmembrane region" description="Helical" evidence="6">
    <location>
        <begin position="31"/>
        <end position="50"/>
    </location>
</feature>
<gene>
    <name evidence="8" type="ORF">N482_23285</name>
</gene>
<evidence type="ECO:0000256" key="2">
    <source>
        <dbReference type="ARBA" id="ARBA00023224"/>
    </source>
</evidence>
<accession>A0A167H5C8</accession>
<feature type="compositionally biased region" description="Basic and acidic residues" evidence="5">
    <location>
        <begin position="382"/>
        <end position="400"/>
    </location>
</feature>
<evidence type="ECO:0000256" key="3">
    <source>
        <dbReference type="ARBA" id="ARBA00029447"/>
    </source>
</evidence>
<dbReference type="PATRIC" id="fig|1365253.3.peg.594"/>
<dbReference type="SUPFAM" id="SSF58104">
    <property type="entry name" value="Methyl-accepting chemotaxis protein (MCP) signaling domain"/>
    <property type="match status" value="1"/>
</dbReference>
<sequence>MRLNVGVISTTCANLTITVLCALYFDFSLSATLTLCTLIVLSALVVYLLISKYSSKGNYLDNLVSALLADANIDLTYRFDERDKQLPKACLALNAGIATIEHIICEVYTCSARLAPMADDLRDTYASMTQKATIQHAHGEDLASSINRMLIVSRELDENLDKIYCSVEEATEAVKKTRIDTDKSQESLISLAEHIRQTSKQIEALKADSDAISAVIDVINSIADQTNLLALNAAIEAARAGEQGRGFAVVADEVRSLAARTSQSTQEVRAMVSKIQAGTDSAHSLMLLALEETDRTVQLSDESTKEVDQIEHAMLDINAMSHSIHSQVKQQKVVSDEAQASIESMVELNSDALSSSKIQAVSSTDLINLFSSINEKLSIFKTEKPEPDLDPRVDKSRSHSSESVIEQSKEAPSADLSDSGDIELF</sequence>
<organism evidence="8 9">
    <name type="scientific">Pseudoalteromonas luteoviolacea NCIMB 1942</name>
    <dbReference type="NCBI Taxonomy" id="1365253"/>
    <lineage>
        <taxon>Bacteria</taxon>
        <taxon>Pseudomonadati</taxon>
        <taxon>Pseudomonadota</taxon>
        <taxon>Gammaproteobacteria</taxon>
        <taxon>Alteromonadales</taxon>
        <taxon>Pseudoalteromonadaceae</taxon>
        <taxon>Pseudoalteromonas</taxon>
    </lineage>
</organism>
<keyword evidence="6" id="KW-0812">Transmembrane</keyword>
<reference evidence="8 9" key="1">
    <citation type="submission" date="2013-07" db="EMBL/GenBank/DDBJ databases">
        <title>Comparative Genomic and Metabolomic Analysis of Twelve Strains of Pseudoalteromonas luteoviolacea.</title>
        <authorList>
            <person name="Vynne N.G."/>
            <person name="Mansson M."/>
            <person name="Gram L."/>
        </authorList>
    </citation>
    <scope>NUCLEOTIDE SEQUENCE [LARGE SCALE GENOMIC DNA]</scope>
    <source>
        <strain evidence="8 9">NCIMB 1942</strain>
    </source>
</reference>
<keyword evidence="6" id="KW-0472">Membrane</keyword>
<dbReference type="SMART" id="SM00283">
    <property type="entry name" value="MA"/>
    <property type="match status" value="1"/>
</dbReference>
<evidence type="ECO:0000259" key="7">
    <source>
        <dbReference type="PROSITE" id="PS50111"/>
    </source>
</evidence>
<keyword evidence="2 4" id="KW-0807">Transducer</keyword>
<dbReference type="InterPro" id="IPR004089">
    <property type="entry name" value="MCPsignal_dom"/>
</dbReference>
<feature type="domain" description="Methyl-accepting transducer" evidence="7">
    <location>
        <begin position="110"/>
        <end position="346"/>
    </location>
</feature>
<feature type="transmembrane region" description="Helical" evidence="6">
    <location>
        <begin position="7"/>
        <end position="25"/>
    </location>
</feature>
<evidence type="ECO:0000313" key="9">
    <source>
        <dbReference type="Proteomes" id="UP000076587"/>
    </source>
</evidence>
<dbReference type="PRINTS" id="PR00260">
    <property type="entry name" value="CHEMTRNSDUCR"/>
</dbReference>
<name>A0A167H5C8_9GAMM</name>
<dbReference type="GO" id="GO:0016020">
    <property type="term" value="C:membrane"/>
    <property type="evidence" value="ECO:0007669"/>
    <property type="project" value="UniProtKB-SubCell"/>
</dbReference>
<protein>
    <recommendedName>
        <fullName evidence="7">Methyl-accepting transducer domain-containing protein</fullName>
    </recommendedName>
</protein>
<dbReference type="PANTHER" id="PTHR32089:SF112">
    <property type="entry name" value="LYSOZYME-LIKE PROTEIN-RELATED"/>
    <property type="match status" value="1"/>
</dbReference>
<comment type="similarity">
    <text evidence="3">Belongs to the methyl-accepting chemotaxis (MCP) protein family.</text>
</comment>
<evidence type="ECO:0000256" key="1">
    <source>
        <dbReference type="ARBA" id="ARBA00004370"/>
    </source>
</evidence>
<dbReference type="GO" id="GO:0007165">
    <property type="term" value="P:signal transduction"/>
    <property type="evidence" value="ECO:0007669"/>
    <property type="project" value="UniProtKB-KW"/>
</dbReference>
<dbReference type="PROSITE" id="PS50111">
    <property type="entry name" value="CHEMOTAXIS_TRANSDUC_2"/>
    <property type="match status" value="1"/>
</dbReference>
<dbReference type="RefSeq" id="WP_063375615.1">
    <property type="nucleotide sequence ID" value="NZ_AUXT01000025.1"/>
</dbReference>
<dbReference type="EMBL" id="AUXT01000025">
    <property type="protein sequence ID" value="KZN57649.1"/>
    <property type="molecule type" value="Genomic_DNA"/>
</dbReference>
<dbReference type="AlphaFoldDB" id="A0A167H5C8"/>
<dbReference type="Proteomes" id="UP000076587">
    <property type="component" value="Unassembled WGS sequence"/>
</dbReference>
<dbReference type="GO" id="GO:0004888">
    <property type="term" value="F:transmembrane signaling receptor activity"/>
    <property type="evidence" value="ECO:0007669"/>
    <property type="project" value="InterPro"/>
</dbReference>
<dbReference type="Gene3D" id="1.10.287.950">
    <property type="entry name" value="Methyl-accepting chemotaxis protein"/>
    <property type="match status" value="1"/>
</dbReference>
<evidence type="ECO:0000256" key="5">
    <source>
        <dbReference type="SAM" id="MobiDB-lite"/>
    </source>
</evidence>
<dbReference type="OrthoDB" id="2489132at2"/>
<evidence type="ECO:0000256" key="6">
    <source>
        <dbReference type="SAM" id="Phobius"/>
    </source>
</evidence>